<sequence length="735" mass="80272">MAPDAAAYHSGQEHLHDELRVAELLVRAQVERWRAAVGEQRDDTAWGTGILDPREVERYLSHDFTEPMAEPDVPAAAHVLVGRAYATHTSIRERCERTDDGVLPLTRLQTSFGLERTDITVLMICLLGELDGRYRRLFAYLADERWLRSPSVSLLAEIVRPGPSGLAGFRARFAPDAPLVAHRLITLSEPSSNGDAGLASRSITVDDRIVGFLLGENHLEGWLTDAVQLAEPLLWDRLVLGDAQLAELQSLARACAAGDSPSATLALLGAEGSGRTAVARCVATQVGVPLMVVDAGRAAAHGDGLHRDVYREAVLREAAVMWRGCEVLVGREAEHDRWWAELLIAAARHPKPTFVDHAQPWDPPVRMPHGGPFLRVPCPSPGLAEREAIWSRLLRDADWSPDPEDGVDVGAVARQLAGTFLLTPGRMHDALTMAGELARSRTGDDGRPTRLDLDDACRRQSSRRLLQVARRVEPPAGMTLDDIVLPAETLSQLRALRDRIAHRPRVEQLLGPGRAGPKGLVAMFSGSSGTGKTLAAGLLAQDLGRDLLKVDLSQVVSKWVGETEKNLDRVLRDVQEAHALLFFDEAEAIFGARGTVTNAQDRYALQETSFLLQRIEEHEGVVILATNLRQNLDAAFTRRIQQVIEFPTPDDAARLRIWRMALSSVAHDLDDDDLVRLSTGSRLSAAAIVQVVLAATYAAVARDPEEPAVTVADVDRAIRAELQRVGLPSPPVPRS</sequence>
<keyword evidence="2" id="KW-0547">Nucleotide-binding</keyword>
<dbReference type="SMART" id="SM00382">
    <property type="entry name" value="AAA"/>
    <property type="match status" value="2"/>
</dbReference>
<evidence type="ECO:0000256" key="1">
    <source>
        <dbReference type="ARBA" id="ARBA00006914"/>
    </source>
</evidence>
<dbReference type="Proteomes" id="UP001074726">
    <property type="component" value="Unassembled WGS sequence"/>
</dbReference>
<feature type="domain" description="AAA+ ATPase" evidence="4">
    <location>
        <begin position="518"/>
        <end position="650"/>
    </location>
</feature>
<organism evidence="5 6">
    <name type="scientific">Nocardioides pini</name>
    <dbReference type="NCBI Taxonomy" id="2975053"/>
    <lineage>
        <taxon>Bacteria</taxon>
        <taxon>Bacillati</taxon>
        <taxon>Actinomycetota</taxon>
        <taxon>Actinomycetes</taxon>
        <taxon>Propionibacteriales</taxon>
        <taxon>Nocardioidaceae</taxon>
        <taxon>Nocardioides</taxon>
    </lineage>
</organism>
<proteinExistence type="inferred from homology"/>
<dbReference type="InterPro" id="IPR027417">
    <property type="entry name" value="P-loop_NTPase"/>
</dbReference>
<dbReference type="InterPro" id="IPR054472">
    <property type="entry name" value="WHD"/>
</dbReference>
<evidence type="ECO:0000256" key="2">
    <source>
        <dbReference type="ARBA" id="ARBA00022741"/>
    </source>
</evidence>
<dbReference type="RefSeq" id="WP_268110751.1">
    <property type="nucleotide sequence ID" value="NZ_JAPPUX010000002.1"/>
</dbReference>
<evidence type="ECO:0000313" key="5">
    <source>
        <dbReference type="EMBL" id="MCY4725933.1"/>
    </source>
</evidence>
<dbReference type="Pfam" id="PF22977">
    <property type="entry name" value="WHD"/>
    <property type="match status" value="1"/>
</dbReference>
<comment type="caution">
    <text evidence="5">The sequence shown here is derived from an EMBL/GenBank/DDBJ whole genome shotgun (WGS) entry which is preliminary data.</text>
</comment>
<dbReference type="SUPFAM" id="SSF52540">
    <property type="entry name" value="P-loop containing nucleoside triphosphate hydrolases"/>
    <property type="match status" value="2"/>
</dbReference>
<protein>
    <submittedName>
        <fullName evidence="5">ATP-binding protein</fullName>
    </submittedName>
</protein>
<dbReference type="GO" id="GO:0005524">
    <property type="term" value="F:ATP binding"/>
    <property type="evidence" value="ECO:0007669"/>
    <property type="project" value="UniProtKB-KW"/>
</dbReference>
<keyword evidence="6" id="KW-1185">Reference proteome</keyword>
<evidence type="ECO:0000259" key="4">
    <source>
        <dbReference type="SMART" id="SM00382"/>
    </source>
</evidence>
<dbReference type="InterPro" id="IPR003593">
    <property type="entry name" value="AAA+_ATPase"/>
</dbReference>
<comment type="similarity">
    <text evidence="1">Belongs to the AAA ATPase family.</text>
</comment>
<evidence type="ECO:0000313" key="6">
    <source>
        <dbReference type="Proteomes" id="UP001074726"/>
    </source>
</evidence>
<reference evidence="5" key="1">
    <citation type="submission" date="2022-08" db="EMBL/GenBank/DDBJ databases">
        <title>Genome sequencing of Nocardioides sp. STR2.</title>
        <authorList>
            <person name="So Y."/>
        </authorList>
    </citation>
    <scope>NUCLEOTIDE SEQUENCE</scope>
    <source>
        <strain evidence="5">STR2</strain>
    </source>
</reference>
<evidence type="ECO:0000256" key="3">
    <source>
        <dbReference type="ARBA" id="ARBA00022840"/>
    </source>
</evidence>
<dbReference type="PANTHER" id="PTHR23073">
    <property type="entry name" value="26S PROTEASOME REGULATORY SUBUNIT"/>
    <property type="match status" value="1"/>
</dbReference>
<feature type="domain" description="AAA+ ATPase" evidence="4">
    <location>
        <begin position="261"/>
        <end position="507"/>
    </location>
</feature>
<dbReference type="InterPro" id="IPR050221">
    <property type="entry name" value="26S_Proteasome_ATPase"/>
</dbReference>
<dbReference type="EMBL" id="JAPPUX010000002">
    <property type="protein sequence ID" value="MCY4725933.1"/>
    <property type="molecule type" value="Genomic_DNA"/>
</dbReference>
<dbReference type="CDD" id="cd19481">
    <property type="entry name" value="RecA-like_protease"/>
    <property type="match status" value="1"/>
</dbReference>
<dbReference type="InterPro" id="IPR003959">
    <property type="entry name" value="ATPase_AAA_core"/>
</dbReference>
<name>A0ABT4CAD0_9ACTN</name>
<gene>
    <name evidence="5" type="ORF">NYO98_06560</name>
</gene>
<accession>A0ABT4CAD0</accession>
<keyword evidence="3 5" id="KW-0067">ATP-binding</keyword>
<dbReference type="Pfam" id="PF00004">
    <property type="entry name" value="AAA"/>
    <property type="match status" value="1"/>
</dbReference>
<dbReference type="Gene3D" id="3.40.50.300">
    <property type="entry name" value="P-loop containing nucleotide triphosphate hydrolases"/>
    <property type="match status" value="2"/>
</dbReference>